<dbReference type="KEGG" id="ahb:bsdtb5_25350"/>
<organism evidence="1 2">
    <name type="scientific">Anaeromicropila herbilytica</name>
    <dbReference type="NCBI Taxonomy" id="2785025"/>
    <lineage>
        <taxon>Bacteria</taxon>
        <taxon>Bacillati</taxon>
        <taxon>Bacillota</taxon>
        <taxon>Clostridia</taxon>
        <taxon>Lachnospirales</taxon>
        <taxon>Lachnospiraceae</taxon>
        <taxon>Anaeromicropila</taxon>
    </lineage>
</organism>
<keyword evidence="2" id="KW-1185">Reference proteome</keyword>
<proteinExistence type="predicted"/>
<accession>A0A7R7ELI9</accession>
<dbReference type="InterPro" id="IPR029039">
    <property type="entry name" value="Flavoprotein-like_sf"/>
</dbReference>
<dbReference type="AlphaFoldDB" id="A0A7R7ELI9"/>
<evidence type="ECO:0008006" key="3">
    <source>
        <dbReference type="Google" id="ProtNLM"/>
    </source>
</evidence>
<name>A0A7R7ELI9_9FIRM</name>
<protein>
    <recommendedName>
        <fullName evidence="3">NADPH-dependent FMN reductase-like domain-containing protein</fullName>
    </recommendedName>
</protein>
<evidence type="ECO:0000313" key="1">
    <source>
        <dbReference type="EMBL" id="BCN31240.1"/>
    </source>
</evidence>
<gene>
    <name evidence="1" type="ORF">bsdtb5_25350</name>
</gene>
<evidence type="ECO:0000313" key="2">
    <source>
        <dbReference type="Proteomes" id="UP000595897"/>
    </source>
</evidence>
<dbReference type="EMBL" id="AP024169">
    <property type="protein sequence ID" value="BCN31240.1"/>
    <property type="molecule type" value="Genomic_DNA"/>
</dbReference>
<reference evidence="1 2" key="1">
    <citation type="submission" date="2020-11" db="EMBL/GenBank/DDBJ databases">
        <title>Draft genome sequencing of a Lachnospiraceae strain isolated from anoxic soil subjected to BSD treatment.</title>
        <authorList>
            <person name="Uek A."/>
            <person name="Tonouchi A."/>
        </authorList>
    </citation>
    <scope>NUCLEOTIDE SEQUENCE [LARGE SCALE GENOMIC DNA]</scope>
    <source>
        <strain evidence="1 2">TB5</strain>
    </source>
</reference>
<sequence length="216" mass="24114">MQIALINGSPKYKNSASEVILEDLEECLKKNPNIKVTHFSFLKPQIDQKDIKSLFSCNCWVFAFPLYVDGIPSHLLNCMIQLEKYIGAHPNVPKTIHVYGISNSGFHEGKQNIIAIEILKNWCIKSGLIWGQGLGVGAGGMLAGLKKVPLGHGPKKNLGKAFEPFVSNIVHRKSEEIIVTSANFPRLAYKIAAEFGWRKQIKANGLKRKDIFRKCN</sequence>
<dbReference type="RefSeq" id="WP_271712378.1">
    <property type="nucleotide sequence ID" value="NZ_AP024169.1"/>
</dbReference>
<dbReference type="SUPFAM" id="SSF52218">
    <property type="entry name" value="Flavoproteins"/>
    <property type="match status" value="1"/>
</dbReference>
<dbReference type="Proteomes" id="UP000595897">
    <property type="component" value="Chromosome"/>
</dbReference>